<comment type="caution">
    <text evidence="2">The sequence shown here is derived from an EMBL/GenBank/DDBJ whole genome shotgun (WGS) entry which is preliminary data.</text>
</comment>
<feature type="non-terminal residue" evidence="2">
    <location>
        <position position="22"/>
    </location>
</feature>
<protein>
    <submittedName>
        <fullName evidence="2">Preprotein translocase subunit YajC</fullName>
    </submittedName>
</protein>
<evidence type="ECO:0000256" key="1">
    <source>
        <dbReference type="SAM" id="Phobius"/>
    </source>
</evidence>
<feature type="transmembrane region" description="Helical" evidence="1">
    <location>
        <begin position="6"/>
        <end position="21"/>
    </location>
</feature>
<gene>
    <name evidence="2" type="primary">yajC</name>
    <name evidence="2" type="ORF">E0F67_12105</name>
</gene>
<evidence type="ECO:0000313" key="3">
    <source>
        <dbReference type="Proteomes" id="UP000325300"/>
    </source>
</evidence>
<proteinExistence type="predicted"/>
<dbReference type="Proteomes" id="UP000325300">
    <property type="component" value="Unassembled WGS sequence"/>
</dbReference>
<dbReference type="EMBL" id="SJLI01000547">
    <property type="protein sequence ID" value="TYK87565.1"/>
    <property type="molecule type" value="Genomic_DNA"/>
</dbReference>
<sequence>MGFPTILMFVVMLALIWFMQRQ</sequence>
<accession>A0A5S4T6Q2</accession>
<reference evidence="2 3" key="1">
    <citation type="submission" date="2019-02" db="EMBL/GenBank/DDBJ databases">
        <title>Novel genomic isolates of S. pyogenes and S. dysgalactiae subsp. equisimilis associated to necrotising fasciitis (NSTI).</title>
        <authorList>
            <person name="Barrantes I."/>
        </authorList>
    </citation>
    <scope>NUCLEOTIDE SEQUENCE [LARGE SCALE GENOMIC DNA]</scope>
    <source>
        <strain evidence="2 3">SPY5003</strain>
    </source>
</reference>
<keyword evidence="1" id="KW-0472">Membrane</keyword>
<evidence type="ECO:0000313" key="2">
    <source>
        <dbReference type="EMBL" id="TYK87565.1"/>
    </source>
</evidence>
<dbReference type="AlphaFoldDB" id="A0A5S4T6Q2"/>
<keyword evidence="1" id="KW-1133">Transmembrane helix</keyword>
<name>A0A5S4T6Q2_STRPY</name>
<organism evidence="2 3">
    <name type="scientific">Streptococcus pyogenes</name>
    <dbReference type="NCBI Taxonomy" id="1314"/>
    <lineage>
        <taxon>Bacteria</taxon>
        <taxon>Bacillati</taxon>
        <taxon>Bacillota</taxon>
        <taxon>Bacilli</taxon>
        <taxon>Lactobacillales</taxon>
        <taxon>Streptococcaceae</taxon>
        <taxon>Streptococcus</taxon>
    </lineage>
</organism>
<keyword evidence="1" id="KW-0812">Transmembrane</keyword>